<evidence type="ECO:0000313" key="3">
    <source>
        <dbReference type="EMBL" id="KYG65695.1"/>
    </source>
</evidence>
<gene>
    <name evidence="3" type="ORF">AZI86_01060</name>
</gene>
<sequence length="267" mass="30839">MPHAQEKLNKPFFKDFNSAADFLFAKYLFYRQQGHFSLRRRCIDVGKYTQAYVSQILNKKRNISENNLPALAEIFLLSSEEEKQILKSLNPTQDEASSFTTEGAHRRIGRLIKHWYYPYIWSAANLKNFTDDPQVIQKMLLGLVPAHNIEKAITYFLSEGLWRKTMGGKVVPDTHQLIDEKTPAYISEQLHKKALEIVAQKIETRQTPLPYLSTTLLAVDSQKLQLIQERLNSLEQELRRLNDQPSPEANKLIQVTLHMVTVGETVE</sequence>
<reference evidence="3 4" key="1">
    <citation type="submission" date="2016-03" db="EMBL/GenBank/DDBJ databases">
        <authorList>
            <person name="Ploux O."/>
        </authorList>
    </citation>
    <scope>NUCLEOTIDE SEQUENCE [LARGE SCALE GENOMIC DNA]</scope>
    <source>
        <strain evidence="3 4">R0</strain>
    </source>
</reference>
<protein>
    <recommendedName>
        <fullName evidence="2">DUF4423 domain-containing protein</fullName>
    </recommendedName>
</protein>
<name>A0A150WNB6_BDEBC</name>
<proteinExistence type="predicted"/>
<feature type="domain" description="DUF4423" evidence="2">
    <location>
        <begin position="111"/>
        <end position="248"/>
    </location>
</feature>
<comment type="caution">
    <text evidence="3">The sequence shown here is derived from an EMBL/GenBank/DDBJ whole genome shotgun (WGS) entry which is preliminary data.</text>
</comment>
<keyword evidence="1" id="KW-0175">Coiled coil</keyword>
<dbReference type="InterPro" id="IPR025537">
    <property type="entry name" value="DUF4423"/>
</dbReference>
<dbReference type="EMBL" id="LUKE01000001">
    <property type="protein sequence ID" value="KYG65695.1"/>
    <property type="molecule type" value="Genomic_DNA"/>
</dbReference>
<dbReference type="Pfam" id="PF14394">
    <property type="entry name" value="DUF4423"/>
    <property type="match status" value="1"/>
</dbReference>
<keyword evidence="4" id="KW-1185">Reference proteome</keyword>
<dbReference type="OrthoDB" id="9801079at2"/>
<accession>A0A150WNB6</accession>
<dbReference type="Proteomes" id="UP000075320">
    <property type="component" value="Unassembled WGS sequence"/>
</dbReference>
<organism evidence="3 4">
    <name type="scientific">Bdellovibrio bacteriovorus</name>
    <dbReference type="NCBI Taxonomy" id="959"/>
    <lineage>
        <taxon>Bacteria</taxon>
        <taxon>Pseudomonadati</taxon>
        <taxon>Bdellovibrionota</taxon>
        <taxon>Bdellovibrionia</taxon>
        <taxon>Bdellovibrionales</taxon>
        <taxon>Pseudobdellovibrionaceae</taxon>
        <taxon>Bdellovibrio</taxon>
    </lineage>
</organism>
<dbReference type="AlphaFoldDB" id="A0A150WNB6"/>
<dbReference type="RefSeq" id="WP_061833239.1">
    <property type="nucleotide sequence ID" value="NZ_LUKE01000001.1"/>
</dbReference>
<feature type="coiled-coil region" evidence="1">
    <location>
        <begin position="217"/>
        <end position="244"/>
    </location>
</feature>
<evidence type="ECO:0000313" key="4">
    <source>
        <dbReference type="Proteomes" id="UP000075320"/>
    </source>
</evidence>
<evidence type="ECO:0000256" key="1">
    <source>
        <dbReference type="SAM" id="Coils"/>
    </source>
</evidence>
<evidence type="ECO:0000259" key="2">
    <source>
        <dbReference type="Pfam" id="PF14394"/>
    </source>
</evidence>